<dbReference type="Pfam" id="PF23395">
    <property type="entry name" value="SAM_6"/>
    <property type="match status" value="1"/>
</dbReference>
<feature type="domain" description="SAM-like" evidence="3">
    <location>
        <begin position="590"/>
        <end position="666"/>
    </location>
</feature>
<evidence type="ECO:0000259" key="3">
    <source>
        <dbReference type="Pfam" id="PF23395"/>
    </source>
</evidence>
<organism evidence="4 5">
    <name type="scientific">Mollisia scopiformis</name>
    <name type="common">Conifer needle endophyte fungus</name>
    <name type="synonym">Phialocephala scopiformis</name>
    <dbReference type="NCBI Taxonomy" id="149040"/>
    <lineage>
        <taxon>Eukaryota</taxon>
        <taxon>Fungi</taxon>
        <taxon>Dikarya</taxon>
        <taxon>Ascomycota</taxon>
        <taxon>Pezizomycotina</taxon>
        <taxon>Leotiomycetes</taxon>
        <taxon>Helotiales</taxon>
        <taxon>Mollisiaceae</taxon>
        <taxon>Mollisia</taxon>
    </lineage>
</organism>
<reference evidence="4 5" key="1">
    <citation type="submission" date="2015-10" db="EMBL/GenBank/DDBJ databases">
        <title>Full genome of DAOMC 229536 Phialocephala scopiformis, a fungal endophyte of spruce producing the potent anti-insectan compound rugulosin.</title>
        <authorList>
            <consortium name="DOE Joint Genome Institute"/>
            <person name="Walker A.K."/>
            <person name="Frasz S.L."/>
            <person name="Seifert K.A."/>
            <person name="Miller J.D."/>
            <person name="Mondo S.J."/>
            <person name="Labutti K."/>
            <person name="Lipzen A."/>
            <person name="Dockter R."/>
            <person name="Kennedy M."/>
            <person name="Grigoriev I.V."/>
            <person name="Spatafora J.W."/>
        </authorList>
    </citation>
    <scope>NUCLEOTIDE SEQUENCE [LARGE SCALE GENOMIC DNA]</scope>
    <source>
        <strain evidence="4 5">CBS 120377</strain>
    </source>
</reference>
<dbReference type="InParanoid" id="A0A194X7V6"/>
<evidence type="ECO:0000313" key="4">
    <source>
        <dbReference type="EMBL" id="KUJ16251.1"/>
    </source>
</evidence>
<dbReference type="RefSeq" id="XP_018070606.1">
    <property type="nucleotide sequence ID" value="XM_018210799.1"/>
</dbReference>
<evidence type="ECO:0000313" key="5">
    <source>
        <dbReference type="Proteomes" id="UP000070700"/>
    </source>
</evidence>
<dbReference type="EMBL" id="KQ947416">
    <property type="protein sequence ID" value="KUJ16251.1"/>
    <property type="molecule type" value="Genomic_DNA"/>
</dbReference>
<dbReference type="Proteomes" id="UP000070700">
    <property type="component" value="Unassembled WGS sequence"/>
</dbReference>
<dbReference type="InterPro" id="IPR057559">
    <property type="entry name" value="SAM_6"/>
</dbReference>
<name>A0A194X7V6_MOLSC</name>
<dbReference type="InterPro" id="IPR055528">
    <property type="entry name" value="DUF7102"/>
</dbReference>
<dbReference type="GeneID" id="28820525"/>
<sequence length="671" mass="74123">MIFEQDIPTPLRIHTKTSLDEEPSSDTLPNDLDVKLSDIFSAMASMENTPPSSEEKRVKRDDLKLEELMTPSKSDISFPKSVRFNDVIEEMLLDPYSRSPSNDSVQKLMDETLGDALRQANQRAEQEKLVAADVNARVDVPIMDFSKPDPPWKDFEGIPNQATLMSRQMSFIRDVIGQRLPKLLHAGHKDINLKWSPFPASLAKIAVEEHFPDDDNNLQTFWKDMESGEIIDSSSLTWKPEGLRILKDDEDDEEIECGTFRTDTPRDLSSLVKKRKLELQEENEAREEIGRKKVAPAAQDLPITRQLAKDMGNSKDGRHEKSRSGGGAELGSLFGDAFSAENCLDNFLEVRGSKKAKLTDSSYFGTKPDKAQSAPAPQRTITPQLNTTPLALRNSPVAKAPPLPAPSLPEVPPSTSIVVSSTLLKHRSLIKYLERLLPALNIIERDFIAHNTTAWLPGSVTLSPVKSPLDSEADLIVSPSTGIVITTLQKIKQKPLPGQKSKPAIRDRLEKVSGRYEKLIVLITEGRIDETTLGLDESDCLAYSEFAGFAAGFETSITVLFVAGGEETLTKWLASTIVQHCVAGESSLLADETHWELFLRRAGLNAYAAQAILAELKAPDGVDPASPLKAGQFGLIAFIEMGRGQRIERFAPLCGRVLVERVSALIEGNWE</sequence>
<feature type="compositionally biased region" description="Basic and acidic residues" evidence="1">
    <location>
        <begin position="312"/>
        <end position="323"/>
    </location>
</feature>
<dbReference type="Pfam" id="PF23394">
    <property type="entry name" value="DUF7102"/>
    <property type="match status" value="1"/>
</dbReference>
<proteinExistence type="predicted"/>
<gene>
    <name evidence="4" type="ORF">LY89DRAFT_617358</name>
</gene>
<dbReference type="OrthoDB" id="10257314at2759"/>
<feature type="domain" description="DUF7102" evidence="2">
    <location>
        <begin position="416"/>
        <end position="583"/>
    </location>
</feature>
<keyword evidence="5" id="KW-1185">Reference proteome</keyword>
<accession>A0A194X7V6</accession>
<feature type="region of interest" description="Disordered" evidence="1">
    <location>
        <begin position="359"/>
        <end position="382"/>
    </location>
</feature>
<feature type="region of interest" description="Disordered" evidence="1">
    <location>
        <begin position="281"/>
        <end position="328"/>
    </location>
</feature>
<dbReference type="KEGG" id="psco:LY89DRAFT_617358"/>
<protein>
    <submittedName>
        <fullName evidence="4">Uncharacterized protein</fullName>
    </submittedName>
</protein>
<evidence type="ECO:0000256" key="1">
    <source>
        <dbReference type="SAM" id="MobiDB-lite"/>
    </source>
</evidence>
<evidence type="ECO:0000259" key="2">
    <source>
        <dbReference type="Pfam" id="PF23394"/>
    </source>
</evidence>
<dbReference type="AlphaFoldDB" id="A0A194X7V6"/>